<accession>A0A7X0EEU8</accession>
<dbReference type="InterPro" id="IPR027417">
    <property type="entry name" value="P-loop_NTPase"/>
</dbReference>
<dbReference type="Proteomes" id="UP000539175">
    <property type="component" value="Unassembled WGS sequence"/>
</dbReference>
<comment type="caution">
    <text evidence="2">The sequence shown here is derived from an EMBL/GenBank/DDBJ whole genome shotgun (WGS) entry which is preliminary data.</text>
</comment>
<feature type="domain" description="AAA+ ATPase" evidence="1">
    <location>
        <begin position="25"/>
        <end position="183"/>
    </location>
</feature>
<dbReference type="InterPro" id="IPR003593">
    <property type="entry name" value="AAA+_ATPase"/>
</dbReference>
<dbReference type="RefSeq" id="WP_184806512.1">
    <property type="nucleotide sequence ID" value="NZ_JACIIZ010000016.1"/>
</dbReference>
<dbReference type="PANTHER" id="PTHR42759:SF6">
    <property type="entry name" value="REGULATORY PROTEIN-RELATED"/>
    <property type="match status" value="1"/>
</dbReference>
<reference evidence="2 3" key="1">
    <citation type="submission" date="2020-08" db="EMBL/GenBank/DDBJ databases">
        <title>Genomic Encyclopedia of Type Strains, Phase IV (KMG-IV): sequencing the most valuable type-strain genomes for metagenomic binning, comparative biology and taxonomic classification.</title>
        <authorList>
            <person name="Goeker M."/>
        </authorList>
    </citation>
    <scope>NUCLEOTIDE SEQUENCE [LARGE SCALE GENOMIC DNA]</scope>
    <source>
        <strain evidence="2 3">DSM 22198</strain>
    </source>
</reference>
<gene>
    <name evidence="2" type="ORF">FHS74_004878</name>
</gene>
<dbReference type="GO" id="GO:0016887">
    <property type="term" value="F:ATP hydrolysis activity"/>
    <property type="evidence" value="ECO:0007669"/>
    <property type="project" value="InterPro"/>
</dbReference>
<dbReference type="PANTHER" id="PTHR42759">
    <property type="entry name" value="MOXR FAMILY PROTEIN"/>
    <property type="match status" value="1"/>
</dbReference>
<dbReference type="SMART" id="SM00382">
    <property type="entry name" value="AAA"/>
    <property type="match status" value="1"/>
</dbReference>
<organism evidence="2 3">
    <name type="scientific">Nitrospirillum iridis</name>
    <dbReference type="NCBI Taxonomy" id="765888"/>
    <lineage>
        <taxon>Bacteria</taxon>
        <taxon>Pseudomonadati</taxon>
        <taxon>Pseudomonadota</taxon>
        <taxon>Alphaproteobacteria</taxon>
        <taxon>Rhodospirillales</taxon>
        <taxon>Azospirillaceae</taxon>
        <taxon>Nitrospirillum</taxon>
    </lineage>
</organism>
<dbReference type="GO" id="GO:0005524">
    <property type="term" value="F:ATP binding"/>
    <property type="evidence" value="ECO:0007669"/>
    <property type="project" value="InterPro"/>
</dbReference>
<sequence>MKFQGTDTYVATDDLRVAVNAAVTLQRPLLVKGEPGTGKTVLAQEVANALGRPLLQWHVKSTTKAQQGLYEYDAVSRLRDGQLGDARVNDIANYIRKGKLWEAFEADPAPVLLIDEIDKADIEFPNDLLQELDRMEFFVYETGQTIKAKQRPVVIITSNNEKELPDAFLRRCFFHYIRFPDAQTMARIVDVHFPKLKQDLLRDALTLFYEVREVPGLKKKPSTSELLDWIKLLMIEDIDPAVLRQREPRKTIPPLHGALLKNEQDVHLFERLAFLARRERE</sequence>
<evidence type="ECO:0000313" key="3">
    <source>
        <dbReference type="Proteomes" id="UP000539175"/>
    </source>
</evidence>
<proteinExistence type="predicted"/>
<evidence type="ECO:0000313" key="2">
    <source>
        <dbReference type="EMBL" id="MBB6254292.1"/>
    </source>
</evidence>
<name>A0A7X0EEU8_9PROT</name>
<dbReference type="AlphaFoldDB" id="A0A7X0EEU8"/>
<dbReference type="InterPro" id="IPR050764">
    <property type="entry name" value="CbbQ/NirQ/NorQ/GpvN"/>
</dbReference>
<protein>
    <submittedName>
        <fullName evidence="2">MoxR-like ATPase</fullName>
    </submittedName>
</protein>
<dbReference type="InterPro" id="IPR003959">
    <property type="entry name" value="ATPase_AAA_core"/>
</dbReference>
<evidence type="ECO:0000259" key="1">
    <source>
        <dbReference type="SMART" id="SM00382"/>
    </source>
</evidence>
<keyword evidence="3" id="KW-1185">Reference proteome</keyword>
<dbReference type="Pfam" id="PF00004">
    <property type="entry name" value="AAA"/>
    <property type="match status" value="1"/>
</dbReference>
<dbReference type="Gene3D" id="3.40.50.300">
    <property type="entry name" value="P-loop containing nucleotide triphosphate hydrolases"/>
    <property type="match status" value="1"/>
</dbReference>
<dbReference type="SUPFAM" id="SSF52540">
    <property type="entry name" value="P-loop containing nucleoside triphosphate hydrolases"/>
    <property type="match status" value="1"/>
</dbReference>
<dbReference type="CDD" id="cd00009">
    <property type="entry name" value="AAA"/>
    <property type="match status" value="1"/>
</dbReference>
<dbReference type="EMBL" id="JACIIZ010000016">
    <property type="protein sequence ID" value="MBB6254292.1"/>
    <property type="molecule type" value="Genomic_DNA"/>
</dbReference>